<dbReference type="InterPro" id="IPR002611">
    <property type="entry name" value="IstB_ATP-bd"/>
</dbReference>
<sequence length="72" mass="7841">MHIYLSERRWTNSTSTSSHRSTSVGSATYPRFVAHRENLIFLGPPGVGKTHLAVALGLEPLRSDIPSTSYGA</sequence>
<feature type="compositionally biased region" description="Basic and acidic residues" evidence="1">
    <location>
        <begin position="1"/>
        <end position="10"/>
    </location>
</feature>
<keyword evidence="4" id="KW-1185">Reference proteome</keyword>
<feature type="domain" description="IstB-like ATP-binding" evidence="2">
    <location>
        <begin position="30"/>
        <end position="63"/>
    </location>
</feature>
<accession>A0ABR8MY84</accession>
<evidence type="ECO:0000256" key="1">
    <source>
        <dbReference type="SAM" id="MobiDB-lite"/>
    </source>
</evidence>
<reference evidence="3 4" key="1">
    <citation type="submission" date="2020-09" db="EMBL/GenBank/DDBJ databases">
        <title>Paenibacillus sp. strain PR3 16S rRNA gene Genome sequencing and assembly.</title>
        <authorList>
            <person name="Kim J."/>
        </authorList>
    </citation>
    <scope>NUCLEOTIDE SEQUENCE [LARGE SCALE GENOMIC DNA]</scope>
    <source>
        <strain evidence="3 4">PR3</strain>
    </source>
</reference>
<dbReference type="EMBL" id="JACXZA010000005">
    <property type="protein sequence ID" value="MBD3920900.1"/>
    <property type="molecule type" value="Genomic_DNA"/>
</dbReference>
<dbReference type="Gene3D" id="3.40.50.300">
    <property type="entry name" value="P-loop containing nucleotide triphosphate hydrolases"/>
    <property type="match status" value="1"/>
</dbReference>
<protein>
    <submittedName>
        <fullName evidence="3">ATP-binding protein</fullName>
    </submittedName>
</protein>
<gene>
    <name evidence="3" type="ORF">H8B09_19195</name>
</gene>
<dbReference type="SUPFAM" id="SSF52540">
    <property type="entry name" value="P-loop containing nucleoside triphosphate hydrolases"/>
    <property type="match status" value="1"/>
</dbReference>
<keyword evidence="3" id="KW-0067">ATP-binding</keyword>
<organism evidence="3 4">
    <name type="scientific">Paenibacillus terricola</name>
    <dbReference type="NCBI Taxonomy" id="2763503"/>
    <lineage>
        <taxon>Bacteria</taxon>
        <taxon>Bacillati</taxon>
        <taxon>Bacillota</taxon>
        <taxon>Bacilli</taxon>
        <taxon>Bacillales</taxon>
        <taxon>Paenibacillaceae</taxon>
        <taxon>Paenibacillus</taxon>
    </lineage>
</organism>
<feature type="compositionally biased region" description="Low complexity" evidence="1">
    <location>
        <begin position="11"/>
        <end position="26"/>
    </location>
</feature>
<dbReference type="Proteomes" id="UP000609346">
    <property type="component" value="Unassembled WGS sequence"/>
</dbReference>
<dbReference type="Pfam" id="PF01695">
    <property type="entry name" value="IstB_IS21"/>
    <property type="match status" value="1"/>
</dbReference>
<dbReference type="InterPro" id="IPR027417">
    <property type="entry name" value="P-loop_NTPase"/>
</dbReference>
<feature type="region of interest" description="Disordered" evidence="1">
    <location>
        <begin position="1"/>
        <end position="26"/>
    </location>
</feature>
<dbReference type="GO" id="GO:0005524">
    <property type="term" value="F:ATP binding"/>
    <property type="evidence" value="ECO:0007669"/>
    <property type="project" value="UniProtKB-KW"/>
</dbReference>
<comment type="caution">
    <text evidence="3">The sequence shown here is derived from an EMBL/GenBank/DDBJ whole genome shotgun (WGS) entry which is preliminary data.</text>
</comment>
<evidence type="ECO:0000313" key="4">
    <source>
        <dbReference type="Proteomes" id="UP000609346"/>
    </source>
</evidence>
<evidence type="ECO:0000259" key="2">
    <source>
        <dbReference type="Pfam" id="PF01695"/>
    </source>
</evidence>
<proteinExistence type="predicted"/>
<evidence type="ECO:0000313" key="3">
    <source>
        <dbReference type="EMBL" id="MBD3920900.1"/>
    </source>
</evidence>
<name>A0ABR8MY84_9BACL</name>
<keyword evidence="3" id="KW-0547">Nucleotide-binding</keyword>